<keyword evidence="3" id="KW-1185">Reference proteome</keyword>
<name>A0AAD1VTL9_PELCU</name>
<reference evidence="2" key="1">
    <citation type="submission" date="2022-03" db="EMBL/GenBank/DDBJ databases">
        <authorList>
            <person name="Alioto T."/>
            <person name="Alioto T."/>
            <person name="Gomez Garrido J."/>
        </authorList>
    </citation>
    <scope>NUCLEOTIDE SEQUENCE</scope>
</reference>
<feature type="compositionally biased region" description="Basic residues" evidence="1">
    <location>
        <begin position="45"/>
        <end position="54"/>
    </location>
</feature>
<evidence type="ECO:0000313" key="2">
    <source>
        <dbReference type="EMBL" id="CAH2247696.1"/>
    </source>
</evidence>
<accession>A0AAD1VTL9</accession>
<proteinExistence type="predicted"/>
<dbReference type="AlphaFoldDB" id="A0AAD1VTL9"/>
<sequence>MRAGSRLTVGSLKKVGDVLRNPRGPGRSEEVLSQLLDDPSDRKKEGKKNKTIIKVNKGKYVPRI</sequence>
<gene>
    <name evidence="2" type="ORF">PECUL_23A014725</name>
</gene>
<evidence type="ECO:0000313" key="3">
    <source>
        <dbReference type="Proteomes" id="UP001295444"/>
    </source>
</evidence>
<dbReference type="EMBL" id="OW240913">
    <property type="protein sequence ID" value="CAH2247696.1"/>
    <property type="molecule type" value="Genomic_DNA"/>
</dbReference>
<protein>
    <submittedName>
        <fullName evidence="2">Uncharacterized protein</fullName>
    </submittedName>
</protein>
<evidence type="ECO:0000256" key="1">
    <source>
        <dbReference type="SAM" id="MobiDB-lite"/>
    </source>
</evidence>
<dbReference type="Proteomes" id="UP001295444">
    <property type="component" value="Chromosome 02"/>
</dbReference>
<feature type="non-terminal residue" evidence="2">
    <location>
        <position position="64"/>
    </location>
</feature>
<organism evidence="2 3">
    <name type="scientific">Pelobates cultripes</name>
    <name type="common">Western spadefoot toad</name>
    <dbReference type="NCBI Taxonomy" id="61616"/>
    <lineage>
        <taxon>Eukaryota</taxon>
        <taxon>Metazoa</taxon>
        <taxon>Chordata</taxon>
        <taxon>Craniata</taxon>
        <taxon>Vertebrata</taxon>
        <taxon>Euteleostomi</taxon>
        <taxon>Amphibia</taxon>
        <taxon>Batrachia</taxon>
        <taxon>Anura</taxon>
        <taxon>Pelobatoidea</taxon>
        <taxon>Pelobatidae</taxon>
        <taxon>Pelobates</taxon>
    </lineage>
</organism>
<feature type="region of interest" description="Disordered" evidence="1">
    <location>
        <begin position="16"/>
        <end position="54"/>
    </location>
</feature>